<evidence type="ECO:0000256" key="3">
    <source>
        <dbReference type="ARBA" id="ARBA00022519"/>
    </source>
</evidence>
<dbReference type="OrthoDB" id="9808671at2"/>
<keyword evidence="9" id="KW-1185">Reference proteome</keyword>
<organism evidence="8 9">
    <name type="scientific">Tahibacter aquaticus</name>
    <dbReference type="NCBI Taxonomy" id="520092"/>
    <lineage>
        <taxon>Bacteria</taxon>
        <taxon>Pseudomonadati</taxon>
        <taxon>Pseudomonadota</taxon>
        <taxon>Gammaproteobacteria</taxon>
        <taxon>Lysobacterales</taxon>
        <taxon>Rhodanobacteraceae</taxon>
        <taxon>Tahibacter</taxon>
    </lineage>
</organism>
<comment type="similarity">
    <text evidence="7">Belongs to the UPF0761 family.</text>
</comment>
<dbReference type="InterPro" id="IPR017039">
    <property type="entry name" value="Virul_fac_BrkB"/>
</dbReference>
<keyword evidence="5 7" id="KW-1133">Transmembrane helix</keyword>
<dbReference type="PANTHER" id="PTHR30213:SF0">
    <property type="entry name" value="UPF0761 MEMBRANE PROTEIN YIHY"/>
    <property type="match status" value="1"/>
</dbReference>
<dbReference type="HAMAP" id="MF_00672">
    <property type="entry name" value="UPF0761"/>
    <property type="match status" value="1"/>
</dbReference>
<dbReference type="InterPro" id="IPR023679">
    <property type="entry name" value="UPF0761_bac"/>
</dbReference>
<dbReference type="PANTHER" id="PTHR30213">
    <property type="entry name" value="INNER MEMBRANE PROTEIN YHJD"/>
    <property type="match status" value="1"/>
</dbReference>
<keyword evidence="6 7" id="KW-0472">Membrane</keyword>
<dbReference type="EMBL" id="SNZH01000001">
    <property type="protein sequence ID" value="TDR48580.1"/>
    <property type="molecule type" value="Genomic_DNA"/>
</dbReference>
<evidence type="ECO:0000256" key="4">
    <source>
        <dbReference type="ARBA" id="ARBA00022692"/>
    </source>
</evidence>
<comment type="subcellular location">
    <subcellularLocation>
        <location evidence="1 7">Cell membrane</location>
        <topology evidence="1 7">Multi-pass membrane protein</topology>
    </subcellularLocation>
</comment>
<reference evidence="8 9" key="1">
    <citation type="submission" date="2019-03" db="EMBL/GenBank/DDBJ databases">
        <title>Genomic Encyclopedia of Type Strains, Phase IV (KMG-IV): sequencing the most valuable type-strain genomes for metagenomic binning, comparative biology and taxonomic classification.</title>
        <authorList>
            <person name="Goeker M."/>
        </authorList>
    </citation>
    <scope>NUCLEOTIDE SEQUENCE [LARGE SCALE GENOMIC DNA]</scope>
    <source>
        <strain evidence="8 9">DSM 21667</strain>
    </source>
</reference>
<feature type="transmembrane region" description="Helical" evidence="7">
    <location>
        <begin position="133"/>
        <end position="158"/>
    </location>
</feature>
<feature type="transmembrane region" description="Helical" evidence="7">
    <location>
        <begin position="28"/>
        <end position="53"/>
    </location>
</feature>
<gene>
    <name evidence="8" type="ORF">DFR29_101200</name>
</gene>
<feature type="transmembrane region" description="Helical" evidence="7">
    <location>
        <begin position="178"/>
        <end position="195"/>
    </location>
</feature>
<accession>A0A4R6Z9J9</accession>
<feature type="transmembrane region" description="Helical" evidence="7">
    <location>
        <begin position="248"/>
        <end position="270"/>
    </location>
</feature>
<evidence type="ECO:0000256" key="7">
    <source>
        <dbReference type="HAMAP-Rule" id="MF_00672"/>
    </source>
</evidence>
<keyword evidence="3" id="KW-0997">Cell inner membrane</keyword>
<sequence>MRIDRDQWQAFAVFLWQRFRDDRCPQSAGALAFTTLTSLVPLTAAILGVLSSFPVFARWQSDLTNFVFDNFVPAAGRTVQGYLTEFANNASQATAIGVVVLLVSAVLLMVSIEDAFNRIWRVATARGAASRFLMYWTALSFGPLLLVAAMALSSYLFALPLIAGYEQQLGLKARLLNLLPFLFVWVSLLASYQIIPNRHVRLRDAAIGSFVAAGLFELAKRGFAFYLGTITSYEQVYGALAVIPVFMLWIYLSWLIVLLGASVCAAISAFEYRGLHERLAPGHEFVGLLCVVSHFADAQRTGLGLRTEDLRQRERFLTDDLLQRYLSDLHRTGMVQRTDFGEWVLARNLDSVTLFDLYESGLYRLPLTVAPTDGARCQLPDALNALIARVAGNLQGALGVRLSEIFLPAPRSDLAQPPAAENA</sequence>
<comment type="caution">
    <text evidence="8">The sequence shown here is derived from an EMBL/GenBank/DDBJ whole genome shotgun (WGS) entry which is preliminary data.</text>
</comment>
<evidence type="ECO:0000256" key="6">
    <source>
        <dbReference type="ARBA" id="ARBA00023136"/>
    </source>
</evidence>
<dbReference type="Pfam" id="PF03631">
    <property type="entry name" value="Virul_fac_BrkB"/>
    <property type="match status" value="1"/>
</dbReference>
<dbReference type="RefSeq" id="WP_133816702.1">
    <property type="nucleotide sequence ID" value="NZ_SNZH01000001.1"/>
</dbReference>
<dbReference type="AlphaFoldDB" id="A0A4R6Z9J9"/>
<proteinExistence type="inferred from homology"/>
<evidence type="ECO:0000256" key="5">
    <source>
        <dbReference type="ARBA" id="ARBA00022989"/>
    </source>
</evidence>
<feature type="transmembrane region" description="Helical" evidence="7">
    <location>
        <begin position="207"/>
        <end position="228"/>
    </location>
</feature>
<evidence type="ECO:0000256" key="2">
    <source>
        <dbReference type="ARBA" id="ARBA00022475"/>
    </source>
</evidence>
<feature type="transmembrane region" description="Helical" evidence="7">
    <location>
        <begin position="93"/>
        <end position="112"/>
    </location>
</feature>
<keyword evidence="2 7" id="KW-1003">Cell membrane</keyword>
<protein>
    <recommendedName>
        <fullName evidence="7">UPF0761 membrane protein DFR29_101200</fullName>
    </recommendedName>
</protein>
<dbReference type="GO" id="GO:0005886">
    <property type="term" value="C:plasma membrane"/>
    <property type="evidence" value="ECO:0007669"/>
    <property type="project" value="UniProtKB-SubCell"/>
</dbReference>
<keyword evidence="4 7" id="KW-0812">Transmembrane</keyword>
<evidence type="ECO:0000256" key="1">
    <source>
        <dbReference type="ARBA" id="ARBA00004651"/>
    </source>
</evidence>
<evidence type="ECO:0000313" key="8">
    <source>
        <dbReference type="EMBL" id="TDR48580.1"/>
    </source>
</evidence>
<evidence type="ECO:0000313" key="9">
    <source>
        <dbReference type="Proteomes" id="UP000295293"/>
    </source>
</evidence>
<dbReference type="Proteomes" id="UP000295293">
    <property type="component" value="Unassembled WGS sequence"/>
</dbReference>
<dbReference type="NCBIfam" id="TIGR00765">
    <property type="entry name" value="yihY_not_rbn"/>
    <property type="match status" value="1"/>
</dbReference>
<name>A0A4R6Z9J9_9GAMM</name>